<organism evidence="2 3">
    <name type="scientific">Metabacillus fastidiosus</name>
    <dbReference type="NCBI Taxonomy" id="1458"/>
    <lineage>
        <taxon>Bacteria</taxon>
        <taxon>Bacillati</taxon>
        <taxon>Bacillota</taxon>
        <taxon>Bacilli</taxon>
        <taxon>Bacillales</taxon>
        <taxon>Bacillaceae</taxon>
        <taxon>Metabacillus</taxon>
    </lineage>
</organism>
<gene>
    <name evidence="2" type="ORF">P9271_23200</name>
</gene>
<dbReference type="InterPro" id="IPR008523">
    <property type="entry name" value="DUF805"/>
</dbReference>
<keyword evidence="1" id="KW-0472">Membrane</keyword>
<dbReference type="PANTHER" id="PTHR34980">
    <property type="entry name" value="INNER MEMBRANE PROTEIN-RELATED-RELATED"/>
    <property type="match status" value="1"/>
</dbReference>
<dbReference type="Proteomes" id="UP001342826">
    <property type="component" value="Unassembled WGS sequence"/>
</dbReference>
<dbReference type="Pfam" id="PF05656">
    <property type="entry name" value="DUF805"/>
    <property type="match status" value="1"/>
</dbReference>
<evidence type="ECO:0000313" key="2">
    <source>
        <dbReference type="EMBL" id="MED4404193.1"/>
    </source>
</evidence>
<comment type="caution">
    <text evidence="2">The sequence shown here is derived from an EMBL/GenBank/DDBJ whole genome shotgun (WGS) entry which is preliminary data.</text>
</comment>
<feature type="transmembrane region" description="Helical" evidence="1">
    <location>
        <begin position="46"/>
        <end position="64"/>
    </location>
</feature>
<dbReference type="RefSeq" id="WP_066227523.1">
    <property type="nucleotide sequence ID" value="NZ_JARTFQ010000014.1"/>
</dbReference>
<keyword evidence="1" id="KW-0812">Transmembrane</keyword>
<protein>
    <submittedName>
        <fullName evidence="2">DUF805 domain-containing protein</fullName>
    </submittedName>
</protein>
<name>A0ABU6P5I8_9BACI</name>
<dbReference type="PANTHER" id="PTHR34980:SF2">
    <property type="entry name" value="INNER MEMBRANE PROTEIN YHAH-RELATED"/>
    <property type="match status" value="1"/>
</dbReference>
<keyword evidence="1" id="KW-1133">Transmembrane helix</keyword>
<evidence type="ECO:0000313" key="3">
    <source>
        <dbReference type="Proteomes" id="UP001342826"/>
    </source>
</evidence>
<dbReference type="GeneID" id="301140514"/>
<evidence type="ECO:0000256" key="1">
    <source>
        <dbReference type="SAM" id="Phobius"/>
    </source>
</evidence>
<proteinExistence type="predicted"/>
<keyword evidence="3" id="KW-1185">Reference proteome</keyword>
<feature type="transmembrane region" description="Helical" evidence="1">
    <location>
        <begin position="76"/>
        <end position="95"/>
    </location>
</feature>
<accession>A0ABU6P5I8</accession>
<dbReference type="EMBL" id="JARTFS010000026">
    <property type="protein sequence ID" value="MED4404193.1"/>
    <property type="molecule type" value="Genomic_DNA"/>
</dbReference>
<reference evidence="2 3" key="1">
    <citation type="submission" date="2023-03" db="EMBL/GenBank/DDBJ databases">
        <title>Bacillus Genome Sequencing.</title>
        <authorList>
            <person name="Dunlap C."/>
        </authorList>
    </citation>
    <scope>NUCLEOTIDE SEQUENCE [LARGE SCALE GENOMIC DNA]</scope>
    <source>
        <strain evidence="2 3">NRS-1717</strain>
    </source>
</reference>
<feature type="transmembrane region" description="Helical" evidence="1">
    <location>
        <begin position="23"/>
        <end position="40"/>
    </location>
</feature>
<sequence length="114" mass="13398">MKWYLKAFQKYAIFQGRARRKEYWMFFLIHYIILLALIIIQEVADISFLFVVYFLATILPTLALSVRRLHDIGRSGWWILIYYVPFGTIVLLVFACLDSQEGDNQYGLNAKVPA</sequence>